<feature type="compositionally biased region" description="Basic and acidic residues" evidence="1">
    <location>
        <begin position="37"/>
        <end position="48"/>
    </location>
</feature>
<name>A0A0D0BV12_9AGAR</name>
<reference evidence="2 3" key="1">
    <citation type="submission" date="2014-04" db="EMBL/GenBank/DDBJ databases">
        <title>Evolutionary Origins and Diversification of the Mycorrhizal Mutualists.</title>
        <authorList>
            <consortium name="DOE Joint Genome Institute"/>
            <consortium name="Mycorrhizal Genomics Consortium"/>
            <person name="Kohler A."/>
            <person name="Kuo A."/>
            <person name="Nagy L.G."/>
            <person name="Floudas D."/>
            <person name="Copeland A."/>
            <person name="Barry K.W."/>
            <person name="Cichocki N."/>
            <person name="Veneault-Fourrey C."/>
            <person name="LaButti K."/>
            <person name="Lindquist E.A."/>
            <person name="Lipzen A."/>
            <person name="Lundell T."/>
            <person name="Morin E."/>
            <person name="Murat C."/>
            <person name="Riley R."/>
            <person name="Ohm R."/>
            <person name="Sun H."/>
            <person name="Tunlid A."/>
            <person name="Henrissat B."/>
            <person name="Grigoriev I.V."/>
            <person name="Hibbett D.S."/>
            <person name="Martin F."/>
        </authorList>
    </citation>
    <scope>NUCLEOTIDE SEQUENCE [LARGE SCALE GENOMIC DNA]</scope>
    <source>
        <strain evidence="2 3">FD-317 M1</strain>
    </source>
</reference>
<protein>
    <submittedName>
        <fullName evidence="2">Uncharacterized protein</fullName>
    </submittedName>
</protein>
<evidence type="ECO:0000313" key="3">
    <source>
        <dbReference type="Proteomes" id="UP000053593"/>
    </source>
</evidence>
<sequence>MPRKKAATVYAASASRAHERCHTAQKSLSQLPVPAAEPHDDPGLDHDLDAQSEVEDLSEDEIEELAGLDLTKCLRIEAQAYKQAFEILTAAWTQKDWKKAEGSLPRGKQTGHAP</sequence>
<dbReference type="HOGENOM" id="CLU_2121357_0_0_1"/>
<evidence type="ECO:0000313" key="2">
    <source>
        <dbReference type="EMBL" id="KIK53419.1"/>
    </source>
</evidence>
<accession>A0A0D0BV12</accession>
<keyword evidence="3" id="KW-1185">Reference proteome</keyword>
<dbReference type="AlphaFoldDB" id="A0A0D0BV12"/>
<organism evidence="2 3">
    <name type="scientific">Collybiopsis luxurians FD-317 M1</name>
    <dbReference type="NCBI Taxonomy" id="944289"/>
    <lineage>
        <taxon>Eukaryota</taxon>
        <taxon>Fungi</taxon>
        <taxon>Dikarya</taxon>
        <taxon>Basidiomycota</taxon>
        <taxon>Agaricomycotina</taxon>
        <taxon>Agaricomycetes</taxon>
        <taxon>Agaricomycetidae</taxon>
        <taxon>Agaricales</taxon>
        <taxon>Marasmiineae</taxon>
        <taxon>Omphalotaceae</taxon>
        <taxon>Collybiopsis</taxon>
        <taxon>Collybiopsis luxurians</taxon>
    </lineage>
</organism>
<dbReference type="Proteomes" id="UP000053593">
    <property type="component" value="Unassembled WGS sequence"/>
</dbReference>
<gene>
    <name evidence="2" type="ORF">GYMLUDRAFT_63683</name>
</gene>
<dbReference type="EMBL" id="KN834829">
    <property type="protein sequence ID" value="KIK53419.1"/>
    <property type="molecule type" value="Genomic_DNA"/>
</dbReference>
<evidence type="ECO:0000256" key="1">
    <source>
        <dbReference type="SAM" id="MobiDB-lite"/>
    </source>
</evidence>
<proteinExistence type="predicted"/>
<feature type="region of interest" description="Disordered" evidence="1">
    <location>
        <begin position="1"/>
        <end position="48"/>
    </location>
</feature>